<proteinExistence type="predicted"/>
<evidence type="ECO:0000313" key="2">
    <source>
        <dbReference type="EMBL" id="CZR52482.1"/>
    </source>
</evidence>
<dbReference type="Proteomes" id="UP000184330">
    <property type="component" value="Unassembled WGS sequence"/>
</dbReference>
<keyword evidence="1" id="KW-1133">Transmembrane helix</keyword>
<name>A0A1L7WI82_9HELO</name>
<keyword evidence="1" id="KW-0472">Membrane</keyword>
<organism evidence="2 3">
    <name type="scientific">Phialocephala subalpina</name>
    <dbReference type="NCBI Taxonomy" id="576137"/>
    <lineage>
        <taxon>Eukaryota</taxon>
        <taxon>Fungi</taxon>
        <taxon>Dikarya</taxon>
        <taxon>Ascomycota</taxon>
        <taxon>Pezizomycotina</taxon>
        <taxon>Leotiomycetes</taxon>
        <taxon>Helotiales</taxon>
        <taxon>Mollisiaceae</taxon>
        <taxon>Phialocephala</taxon>
        <taxon>Phialocephala fortinii species complex</taxon>
    </lineage>
</organism>
<keyword evidence="3" id="KW-1185">Reference proteome</keyword>
<feature type="transmembrane region" description="Helical" evidence="1">
    <location>
        <begin position="195"/>
        <end position="215"/>
    </location>
</feature>
<feature type="transmembrane region" description="Helical" evidence="1">
    <location>
        <begin position="20"/>
        <end position="37"/>
    </location>
</feature>
<dbReference type="AlphaFoldDB" id="A0A1L7WI82"/>
<accession>A0A1L7WI82</accession>
<keyword evidence="1" id="KW-0812">Transmembrane</keyword>
<feature type="transmembrane region" description="Helical" evidence="1">
    <location>
        <begin position="49"/>
        <end position="71"/>
    </location>
</feature>
<evidence type="ECO:0000313" key="3">
    <source>
        <dbReference type="Proteomes" id="UP000184330"/>
    </source>
</evidence>
<feature type="transmembrane region" description="Helical" evidence="1">
    <location>
        <begin position="163"/>
        <end position="183"/>
    </location>
</feature>
<evidence type="ECO:0000256" key="1">
    <source>
        <dbReference type="SAM" id="Phobius"/>
    </source>
</evidence>
<dbReference type="EMBL" id="FJOG01000002">
    <property type="protein sequence ID" value="CZR52482.1"/>
    <property type="molecule type" value="Genomic_DNA"/>
</dbReference>
<reference evidence="2 3" key="1">
    <citation type="submission" date="2016-03" db="EMBL/GenBank/DDBJ databases">
        <authorList>
            <person name="Ploux O."/>
        </authorList>
    </citation>
    <scope>NUCLEOTIDE SEQUENCE [LARGE SCALE GENOMIC DNA]</scope>
    <source>
        <strain evidence="2 3">UAMH 11012</strain>
    </source>
</reference>
<feature type="transmembrane region" description="Helical" evidence="1">
    <location>
        <begin position="91"/>
        <end position="111"/>
    </location>
</feature>
<feature type="transmembrane region" description="Helical" evidence="1">
    <location>
        <begin position="132"/>
        <end position="151"/>
    </location>
</feature>
<feature type="transmembrane region" description="Helical" evidence="1">
    <location>
        <begin position="227"/>
        <end position="250"/>
    </location>
</feature>
<sequence length="260" mass="28994">MFVPGTTSRPPADMAIPHNEQLVFTIMTQIPFIFVLFKAFKNLAKGDSTCLLFAIGGVIAAAFEPAVDVMGFCYFPREGNWIAFEWHGRPIPIFVPATYGWFVGGQGYWFLTVLRNERTTRPGVWKLWLRSFAANLVLEYPPLYWGIYIYYGYQPFSVGGFPLWFPAIHAVSPMMAAGFIFILRDHLKGWRIVMIPAIVSSSYAMANAGLGWPVWAALSADNGYRTTYGAGIATFSLIATTVWIISLAVPDKLGSIPKKK</sequence>
<gene>
    <name evidence="2" type="ORF">PAC_02359</name>
</gene>
<dbReference type="OrthoDB" id="4727520at2759"/>
<protein>
    <submittedName>
        <fullName evidence="2">Uncharacterized protein</fullName>
    </submittedName>
</protein>